<proteinExistence type="predicted"/>
<dbReference type="GO" id="GO:0006355">
    <property type="term" value="P:regulation of DNA-templated transcription"/>
    <property type="evidence" value="ECO:0007669"/>
    <property type="project" value="InterPro"/>
</dbReference>
<feature type="region of interest" description="Disordered" evidence="1">
    <location>
        <begin position="56"/>
        <end position="102"/>
    </location>
</feature>
<dbReference type="AlphaFoldDB" id="A0A2N9HAX7"/>
<protein>
    <submittedName>
        <fullName evidence="2">Uncharacterized protein</fullName>
    </submittedName>
</protein>
<evidence type="ECO:0000313" key="2">
    <source>
        <dbReference type="EMBL" id="SPD08801.1"/>
    </source>
</evidence>
<reference evidence="2" key="1">
    <citation type="submission" date="2018-02" db="EMBL/GenBank/DDBJ databases">
        <authorList>
            <person name="Cohen D.B."/>
            <person name="Kent A.D."/>
        </authorList>
    </citation>
    <scope>NUCLEOTIDE SEQUENCE</scope>
</reference>
<dbReference type="InterPro" id="IPR007592">
    <property type="entry name" value="GEBP"/>
</dbReference>
<name>A0A2N9HAX7_FAGSY</name>
<feature type="region of interest" description="Disordered" evidence="1">
    <location>
        <begin position="8"/>
        <end position="33"/>
    </location>
</feature>
<feature type="compositionally biased region" description="Basic and acidic residues" evidence="1">
    <location>
        <begin position="63"/>
        <end position="76"/>
    </location>
</feature>
<organism evidence="2">
    <name type="scientific">Fagus sylvatica</name>
    <name type="common">Beechnut</name>
    <dbReference type="NCBI Taxonomy" id="28930"/>
    <lineage>
        <taxon>Eukaryota</taxon>
        <taxon>Viridiplantae</taxon>
        <taxon>Streptophyta</taxon>
        <taxon>Embryophyta</taxon>
        <taxon>Tracheophyta</taxon>
        <taxon>Spermatophyta</taxon>
        <taxon>Magnoliopsida</taxon>
        <taxon>eudicotyledons</taxon>
        <taxon>Gunneridae</taxon>
        <taxon>Pentapetalae</taxon>
        <taxon>rosids</taxon>
        <taxon>fabids</taxon>
        <taxon>Fagales</taxon>
        <taxon>Fagaceae</taxon>
        <taxon>Fagus</taxon>
    </lineage>
</organism>
<dbReference type="PANTHER" id="PTHR31662:SF33">
    <property type="entry name" value="DNA-BINDING STOREKEEPER PROTEIN TRANSCRIPTIONAL REGULATOR-LIKE PROTEIN"/>
    <property type="match status" value="1"/>
</dbReference>
<gene>
    <name evidence="2" type="ORF">FSB_LOCUS36683</name>
</gene>
<evidence type="ECO:0000256" key="1">
    <source>
        <dbReference type="SAM" id="MobiDB-lite"/>
    </source>
</evidence>
<dbReference type="EMBL" id="OIVN01003102">
    <property type="protein sequence ID" value="SPD08801.1"/>
    <property type="molecule type" value="Genomic_DNA"/>
</dbReference>
<dbReference type="PANTHER" id="PTHR31662">
    <property type="entry name" value="BNAANNG10740D PROTEIN-RELATED"/>
    <property type="match status" value="1"/>
</dbReference>
<accession>A0A2N9HAX7</accession>
<dbReference type="GO" id="GO:0005634">
    <property type="term" value="C:nucleus"/>
    <property type="evidence" value="ECO:0007669"/>
    <property type="project" value="TreeGrafter"/>
</dbReference>
<sequence length="247" mass="28981">MVTILDFEDDNTIDYSFKEEEEEEDLESESSEFSAIAEPFYEYHYDDELGDYIAISSPSSAEAEYHLDYEEPDSPRHNTTKRSRNEDEDNMHDKNNNKKKTARVWSQDDEITLLQALYEYAQNKRADPVAAPADMDNKTHDQNVYQLSNNIWGLMDLNSKCVVNNKLKMKSTLSFEGHGMDAFVKKCGLSLRMFEGDTKKKAILEEKWNKFKFSQLDASHRQAAFKWKLMQFALESFQWSRDETRER</sequence>
<feature type="compositionally biased region" description="Acidic residues" evidence="1">
    <location>
        <begin position="19"/>
        <end position="30"/>
    </location>
</feature>